<dbReference type="PANTHER" id="PTHR43280:SF28">
    <property type="entry name" value="HTH-TYPE TRANSCRIPTIONAL ACTIVATOR RHAS"/>
    <property type="match status" value="1"/>
</dbReference>
<name>A0ABY5VF22_9FIRM</name>
<evidence type="ECO:0000313" key="6">
    <source>
        <dbReference type="Proteomes" id="UP001060164"/>
    </source>
</evidence>
<evidence type="ECO:0000259" key="4">
    <source>
        <dbReference type="PROSITE" id="PS01124"/>
    </source>
</evidence>
<protein>
    <submittedName>
        <fullName evidence="5">AraC family transcriptional regulator</fullName>
    </submittedName>
</protein>
<accession>A0ABY5VF22</accession>
<evidence type="ECO:0000256" key="2">
    <source>
        <dbReference type="ARBA" id="ARBA00023125"/>
    </source>
</evidence>
<dbReference type="RefSeq" id="WP_028529366.1">
    <property type="nucleotide sequence ID" value="NZ_CABLBR010000023.1"/>
</dbReference>
<dbReference type="PANTHER" id="PTHR43280">
    <property type="entry name" value="ARAC-FAMILY TRANSCRIPTIONAL REGULATOR"/>
    <property type="match status" value="1"/>
</dbReference>
<sequence length="286" mass="32954">MFRSADTAMFTAESRFITIPGLLYVSRVEKDEWAITRRVSHVHEHAEIGFIRSGSAVFIIDEEEYLVSKGDFYIYNKGTIHDEQPEKYTLSVYCAGISRLALPQLPPDCILPSDTSPVVHCAEYFDMLEQLFSHLYESLDHQTDGSRETASHMLMTILSLIFQKTEHSAKRPPVRPHPHDELCINVKTFIHEHYLDDISLQTISSAVCISPYYMSRVFKKETGFSPMEYVERLRLGKAQVLLIHTDIQIIEIAHQTGYNNLSTFNYAFSKLFGMSPKKFKKVYRDL</sequence>
<dbReference type="InterPro" id="IPR018062">
    <property type="entry name" value="HTH_AraC-typ_CS"/>
</dbReference>
<dbReference type="EMBL" id="CP102290">
    <property type="protein sequence ID" value="UWP58613.1"/>
    <property type="molecule type" value="Genomic_DNA"/>
</dbReference>
<gene>
    <name evidence="5" type="ORF">NQ502_14690</name>
</gene>
<evidence type="ECO:0000256" key="3">
    <source>
        <dbReference type="ARBA" id="ARBA00023163"/>
    </source>
</evidence>
<dbReference type="InterPro" id="IPR020449">
    <property type="entry name" value="Tscrpt_reg_AraC-type_HTH"/>
</dbReference>
<dbReference type="Gene3D" id="2.60.120.10">
    <property type="entry name" value="Jelly Rolls"/>
    <property type="match status" value="1"/>
</dbReference>
<dbReference type="Gene3D" id="1.10.10.60">
    <property type="entry name" value="Homeodomain-like"/>
    <property type="match status" value="2"/>
</dbReference>
<dbReference type="PRINTS" id="PR00032">
    <property type="entry name" value="HTHARAC"/>
</dbReference>
<dbReference type="InterPro" id="IPR009057">
    <property type="entry name" value="Homeodomain-like_sf"/>
</dbReference>
<dbReference type="InterPro" id="IPR037923">
    <property type="entry name" value="HTH-like"/>
</dbReference>
<dbReference type="InterPro" id="IPR018060">
    <property type="entry name" value="HTH_AraC"/>
</dbReference>
<reference evidence="5" key="1">
    <citation type="journal article" date="2022" name="Cell">
        <title>Design, construction, and in vivo augmentation of a complex gut microbiome.</title>
        <authorList>
            <person name="Cheng A.G."/>
            <person name="Ho P.Y."/>
            <person name="Aranda-Diaz A."/>
            <person name="Jain S."/>
            <person name="Yu F.B."/>
            <person name="Meng X."/>
            <person name="Wang M."/>
            <person name="Iakiviak M."/>
            <person name="Nagashima K."/>
            <person name="Zhao A."/>
            <person name="Murugkar P."/>
            <person name="Patil A."/>
            <person name="Atabakhsh K."/>
            <person name="Weakley A."/>
            <person name="Yan J."/>
            <person name="Brumbaugh A.R."/>
            <person name="Higginbottom S."/>
            <person name="Dimas A."/>
            <person name="Shiver A.L."/>
            <person name="Deutschbauer A."/>
            <person name="Neff N."/>
            <person name="Sonnenburg J.L."/>
            <person name="Huang K.C."/>
            <person name="Fischbach M.A."/>
        </authorList>
    </citation>
    <scope>NUCLEOTIDE SEQUENCE</scope>
    <source>
        <strain evidence="5">DSM 19829</strain>
    </source>
</reference>
<dbReference type="Pfam" id="PF12833">
    <property type="entry name" value="HTH_18"/>
    <property type="match status" value="1"/>
</dbReference>
<dbReference type="PROSITE" id="PS00041">
    <property type="entry name" value="HTH_ARAC_FAMILY_1"/>
    <property type="match status" value="1"/>
</dbReference>
<dbReference type="PROSITE" id="PS01124">
    <property type="entry name" value="HTH_ARAC_FAMILY_2"/>
    <property type="match status" value="1"/>
</dbReference>
<keyword evidence="1" id="KW-0805">Transcription regulation</keyword>
<dbReference type="Pfam" id="PF02311">
    <property type="entry name" value="AraC_binding"/>
    <property type="match status" value="1"/>
</dbReference>
<keyword evidence="6" id="KW-1185">Reference proteome</keyword>
<dbReference type="InterPro" id="IPR003313">
    <property type="entry name" value="AraC-bd"/>
</dbReference>
<evidence type="ECO:0000313" key="5">
    <source>
        <dbReference type="EMBL" id="UWP58613.1"/>
    </source>
</evidence>
<keyword evidence="2" id="KW-0238">DNA-binding</keyword>
<proteinExistence type="predicted"/>
<keyword evidence="3" id="KW-0804">Transcription</keyword>
<dbReference type="InterPro" id="IPR014710">
    <property type="entry name" value="RmlC-like_jellyroll"/>
</dbReference>
<evidence type="ECO:0000256" key="1">
    <source>
        <dbReference type="ARBA" id="ARBA00023015"/>
    </source>
</evidence>
<dbReference type="SUPFAM" id="SSF51215">
    <property type="entry name" value="Regulatory protein AraC"/>
    <property type="match status" value="1"/>
</dbReference>
<dbReference type="SMART" id="SM00342">
    <property type="entry name" value="HTH_ARAC"/>
    <property type="match status" value="1"/>
</dbReference>
<organism evidence="5 6">
    <name type="scientific">Ruminococcus gauvreauii</name>
    <dbReference type="NCBI Taxonomy" id="438033"/>
    <lineage>
        <taxon>Bacteria</taxon>
        <taxon>Bacillati</taxon>
        <taxon>Bacillota</taxon>
        <taxon>Clostridia</taxon>
        <taxon>Eubacteriales</taxon>
        <taxon>Oscillospiraceae</taxon>
        <taxon>Ruminococcus</taxon>
    </lineage>
</organism>
<dbReference type="SUPFAM" id="SSF46689">
    <property type="entry name" value="Homeodomain-like"/>
    <property type="match status" value="2"/>
</dbReference>
<dbReference type="Proteomes" id="UP001060164">
    <property type="component" value="Chromosome"/>
</dbReference>
<feature type="domain" description="HTH araC/xylS-type" evidence="4">
    <location>
        <begin position="184"/>
        <end position="282"/>
    </location>
</feature>